<evidence type="ECO:0000313" key="2">
    <source>
        <dbReference type="EMBL" id="ALN42237.1"/>
    </source>
</evidence>
<sequence>MRLHYIVSVCYVARLIHLSSQQEFLTRDGRSFRDDGDLYFSQEDYYSDDEDATAFPTASGDYGSGSGSGHDEAVAVTDLPKTTDTSFVSMDPEDFENESDYIYDYVDDLFDIVVDDESWLPDQHGWNFLSVYSRLCIMELDNSYEHVRRTRYSADEIWALKSKCHTVWGRHYNLTDIDFDQCLSYEVQDFRLSPPRDRNGHGRLCPFVRYRRFFLNAARIAAVALWYCQIAFLLYDLHTEKSRTVYVMWGTSVKHRKYNILADVDFNKYYAPEYGKVQLGQLFLPDPPNAPALFLKN</sequence>
<accession>A0A0S2CCC3</accession>
<feature type="transmembrane region" description="Helical" evidence="1">
    <location>
        <begin position="213"/>
        <end position="235"/>
    </location>
</feature>
<keyword evidence="1" id="KW-0812">Transmembrane</keyword>
<reference evidence="2" key="3">
    <citation type="submission" date="2015-09" db="EMBL/GenBank/DDBJ databases">
        <title>Detection of multiple elephant endotheliotropic herpesviruses.</title>
        <authorList>
            <person name="Long S.Y."/>
            <person name="Heaggans S.Y."/>
            <person name="Hayward G.S."/>
        </authorList>
    </citation>
    <scope>NUCLEOTIDE SEQUENCE</scope>
    <source>
        <strain evidence="2">North American NAP22</strain>
    </source>
</reference>
<reference evidence="2" key="1">
    <citation type="journal article" date="2014" name="J. Virol.">
        <title>Comparative genome analysis of four elephant endotheliotropic herpesviruses, EEHV3, EEHV4, EEHV5, and EEHV6, from cases of hemorrhagic disease or viremia.</title>
        <authorList>
            <person name="Zong JC"/>
            <person name="Latimer EM"/>
            <person name="Long SY"/>
            <person name="Richman LK"/>
            <person name="Heaggans SY"/>
            <person name="Hayward GS."/>
        </authorList>
    </citation>
    <scope>NUCLEOTIDE SEQUENCE</scope>
    <source>
        <strain evidence="2">North American NAP22</strain>
    </source>
</reference>
<evidence type="ECO:0000256" key="1">
    <source>
        <dbReference type="SAM" id="Phobius"/>
    </source>
</evidence>
<keyword evidence="1" id="KW-1133">Transmembrane helix</keyword>
<reference evidence="2" key="2">
    <citation type="submission" date="2015-09" db="EMBL/GenBank/DDBJ databases">
        <title>Complete genome of sequence of elephant endotheliotropic herpesvirus 4 (EEHV4): comparison of the gene coding content and other unusual features fo the GC-rich and AT-rich branch probosciviruses.</title>
        <authorList>
            <person name="Ling P.D."/>
            <person name="Long S.Y."/>
            <person name="Feury A."/>
            <person name="Peng R.-S."/>
            <person name="Heaggans S.Y."/>
            <person name="Qin X."/>
            <person name="Worley K.C."/>
            <person name="Duggan S."/>
            <person name="Hayward G.S."/>
        </authorList>
    </citation>
    <scope>NUCLEOTIDE SEQUENCE</scope>
    <source>
        <strain evidence="2">North American NAP22</strain>
    </source>
</reference>
<protein>
    <submittedName>
        <fullName evidence="2">Protein E4B</fullName>
    </submittedName>
</protein>
<organism evidence="2">
    <name type="scientific">Elephant endotheliotropic herpesvirus 4</name>
    <dbReference type="NCBI Taxonomy" id="548914"/>
    <lineage>
        <taxon>Viruses</taxon>
        <taxon>Duplodnaviria</taxon>
        <taxon>Heunggongvirae</taxon>
        <taxon>Peploviricota</taxon>
        <taxon>Herviviricetes</taxon>
        <taxon>Herpesvirales</taxon>
        <taxon>Orthoherpesviridae</taxon>
        <taxon>Betaherpesvirinae</taxon>
        <taxon>Proboscivirus</taxon>
    </lineage>
</organism>
<dbReference type="EMBL" id="KT832478">
    <property type="protein sequence ID" value="ALN42237.1"/>
    <property type="molecule type" value="Genomic_DNA"/>
</dbReference>
<proteinExistence type="predicted"/>
<keyword evidence="1" id="KW-0472">Membrane</keyword>
<name>A0A0S2CCC3_9BETA</name>
<gene>
    <name evidence="2" type="primary">E4B</name>
</gene>